<sequence>MSNSEDSMVTYMEVSSPFEDLSDIGSPRVIIHGYDGLPMMPEDPYAYVEAALQAPLSPDYVFGPKEPKQAPPPPDFVPEPVYQSYITESDPEEDPEEDDKDPEEDPADYPTDRDDEEEEEESFGDNADDEDDDKDEDKDKAEVV</sequence>
<evidence type="ECO:0000313" key="2">
    <source>
        <dbReference type="EMBL" id="GJT69372.1"/>
    </source>
</evidence>
<keyword evidence="3" id="KW-1185">Reference proteome</keyword>
<reference evidence="2" key="2">
    <citation type="submission" date="2022-01" db="EMBL/GenBank/DDBJ databases">
        <authorList>
            <person name="Yamashiro T."/>
            <person name="Shiraishi A."/>
            <person name="Satake H."/>
            <person name="Nakayama K."/>
        </authorList>
    </citation>
    <scope>NUCLEOTIDE SEQUENCE</scope>
</reference>
<dbReference type="Proteomes" id="UP001151760">
    <property type="component" value="Unassembled WGS sequence"/>
</dbReference>
<evidence type="ECO:0000313" key="3">
    <source>
        <dbReference type="Proteomes" id="UP001151760"/>
    </source>
</evidence>
<feature type="compositionally biased region" description="Acidic residues" evidence="1">
    <location>
        <begin position="89"/>
        <end position="136"/>
    </location>
</feature>
<feature type="region of interest" description="Disordered" evidence="1">
    <location>
        <begin position="58"/>
        <end position="144"/>
    </location>
</feature>
<reference evidence="2" key="1">
    <citation type="journal article" date="2022" name="Int. J. Mol. Sci.">
        <title>Draft Genome of Tanacetum Coccineum: Genomic Comparison of Closely Related Tanacetum-Family Plants.</title>
        <authorList>
            <person name="Yamashiro T."/>
            <person name="Shiraishi A."/>
            <person name="Nakayama K."/>
            <person name="Satake H."/>
        </authorList>
    </citation>
    <scope>NUCLEOTIDE SEQUENCE</scope>
</reference>
<name>A0ABQ5G310_9ASTR</name>
<gene>
    <name evidence="2" type="ORF">Tco_1028658</name>
</gene>
<dbReference type="EMBL" id="BQNB010017982">
    <property type="protein sequence ID" value="GJT69372.1"/>
    <property type="molecule type" value="Genomic_DNA"/>
</dbReference>
<accession>A0ABQ5G310</accession>
<evidence type="ECO:0000256" key="1">
    <source>
        <dbReference type="SAM" id="MobiDB-lite"/>
    </source>
</evidence>
<protein>
    <submittedName>
        <fullName evidence="2">Uncharacterized protein</fullName>
    </submittedName>
</protein>
<proteinExistence type="predicted"/>
<organism evidence="2 3">
    <name type="scientific">Tanacetum coccineum</name>
    <dbReference type="NCBI Taxonomy" id="301880"/>
    <lineage>
        <taxon>Eukaryota</taxon>
        <taxon>Viridiplantae</taxon>
        <taxon>Streptophyta</taxon>
        <taxon>Embryophyta</taxon>
        <taxon>Tracheophyta</taxon>
        <taxon>Spermatophyta</taxon>
        <taxon>Magnoliopsida</taxon>
        <taxon>eudicotyledons</taxon>
        <taxon>Gunneridae</taxon>
        <taxon>Pentapetalae</taxon>
        <taxon>asterids</taxon>
        <taxon>campanulids</taxon>
        <taxon>Asterales</taxon>
        <taxon>Asteraceae</taxon>
        <taxon>Asteroideae</taxon>
        <taxon>Anthemideae</taxon>
        <taxon>Anthemidinae</taxon>
        <taxon>Tanacetum</taxon>
    </lineage>
</organism>
<comment type="caution">
    <text evidence="2">The sequence shown here is derived from an EMBL/GenBank/DDBJ whole genome shotgun (WGS) entry which is preliminary data.</text>
</comment>